<sequence length="479" mass="53521">MHLHFLGLLLAAVGLLCLVRTSEGIDIQGDFVQDINGVIQVIFGVNPPQSSPDQSNPRTGKKTVVNLVFAHHIVGNTYNYDMNAWSDGKYSDFRHSGKVIRLVNKVAMDSDIKLASSKGIDAFALNVGRDAWEPDQIANAYTAAENLNTTFKLFLSFDMTSLPCENVQDADLLRQYITTYAQHPNQLLYNGGVFVSTFAGENCLFGSSNVNQGWLNTLKTDLPSVYFVPSFFVDPRTFPTYTVMDGIFNTYMASVSPWFFTHYGIDTYNKNFIYRGDDWLFAQRWEILINHRRVVPFAEVVTWNDYGESSYVGPIKGVQPMSESWVNGFDHQGWLDLMQYYISAFKTGRYPLITKDRIFIWARLYPRNVDAPNDHVGRPDHWEWTQDTLWAIVLLTSPANVTLNCGPSTQTSSLPSGLSKLSLNLSETCDVSSSITRDSVSADGSIGGPEVTTFSPPGFRYTTSAPSYNFNAFVVASSA</sequence>
<keyword evidence="1" id="KW-0732">Signal</keyword>
<dbReference type="CDD" id="cd11577">
    <property type="entry name" value="GH71"/>
    <property type="match status" value="1"/>
</dbReference>
<dbReference type="GO" id="GO:0051118">
    <property type="term" value="F:glucan endo-1,3-alpha-glucosidase activity"/>
    <property type="evidence" value="ECO:0007669"/>
    <property type="project" value="InterPro"/>
</dbReference>
<name>A0AAD5YGP6_9APHY</name>
<dbReference type="Pfam" id="PF03659">
    <property type="entry name" value="Glyco_hydro_71"/>
    <property type="match status" value="2"/>
</dbReference>
<dbReference type="Gene3D" id="3.20.20.80">
    <property type="entry name" value="Glycosidases"/>
    <property type="match status" value="1"/>
</dbReference>
<dbReference type="EMBL" id="JANAWD010000344">
    <property type="protein sequence ID" value="KAJ3481023.1"/>
    <property type="molecule type" value="Genomic_DNA"/>
</dbReference>
<keyword evidence="3" id="KW-1185">Reference proteome</keyword>
<comment type="caution">
    <text evidence="2">The sequence shown here is derived from an EMBL/GenBank/DDBJ whole genome shotgun (WGS) entry which is preliminary data.</text>
</comment>
<evidence type="ECO:0000256" key="1">
    <source>
        <dbReference type="SAM" id="SignalP"/>
    </source>
</evidence>
<accession>A0AAD5YGP6</accession>
<dbReference type="Proteomes" id="UP001212997">
    <property type="component" value="Unassembled WGS sequence"/>
</dbReference>
<proteinExistence type="predicted"/>
<gene>
    <name evidence="2" type="ORF">NLI96_g7945</name>
</gene>
<organism evidence="2 3">
    <name type="scientific">Meripilus lineatus</name>
    <dbReference type="NCBI Taxonomy" id="2056292"/>
    <lineage>
        <taxon>Eukaryota</taxon>
        <taxon>Fungi</taxon>
        <taxon>Dikarya</taxon>
        <taxon>Basidiomycota</taxon>
        <taxon>Agaricomycotina</taxon>
        <taxon>Agaricomycetes</taxon>
        <taxon>Polyporales</taxon>
        <taxon>Meripilaceae</taxon>
        <taxon>Meripilus</taxon>
    </lineage>
</organism>
<protein>
    <recommendedName>
        <fullName evidence="4">Glycoside hydrolase family 71 protein</fullName>
    </recommendedName>
</protein>
<feature type="chain" id="PRO_5041939329" description="Glycoside hydrolase family 71 protein" evidence="1">
    <location>
        <begin position="25"/>
        <end position="479"/>
    </location>
</feature>
<reference evidence="2" key="1">
    <citation type="submission" date="2022-07" db="EMBL/GenBank/DDBJ databases">
        <title>Genome Sequence of Physisporinus lineatus.</title>
        <authorList>
            <person name="Buettner E."/>
        </authorList>
    </citation>
    <scope>NUCLEOTIDE SEQUENCE</scope>
    <source>
        <strain evidence="2">VT162</strain>
    </source>
</reference>
<dbReference type="InterPro" id="IPR005197">
    <property type="entry name" value="Glyco_hydro_71"/>
</dbReference>
<evidence type="ECO:0000313" key="2">
    <source>
        <dbReference type="EMBL" id="KAJ3481023.1"/>
    </source>
</evidence>
<dbReference type="AlphaFoldDB" id="A0AAD5YGP6"/>
<feature type="signal peptide" evidence="1">
    <location>
        <begin position="1"/>
        <end position="24"/>
    </location>
</feature>
<evidence type="ECO:0008006" key="4">
    <source>
        <dbReference type="Google" id="ProtNLM"/>
    </source>
</evidence>
<evidence type="ECO:0000313" key="3">
    <source>
        <dbReference type="Proteomes" id="UP001212997"/>
    </source>
</evidence>